<dbReference type="Proteomes" id="UP001259659">
    <property type="component" value="Unassembled WGS sequence"/>
</dbReference>
<dbReference type="RefSeq" id="WP_310917488.1">
    <property type="nucleotide sequence ID" value="NZ_JAMQON010000001.1"/>
</dbReference>
<evidence type="ECO:0000313" key="2">
    <source>
        <dbReference type="EMBL" id="MDS0257925.1"/>
    </source>
</evidence>
<dbReference type="InterPro" id="IPR055707">
    <property type="entry name" value="DUF7283"/>
</dbReference>
<feature type="transmembrane region" description="Helical" evidence="1">
    <location>
        <begin position="9"/>
        <end position="26"/>
    </location>
</feature>
<dbReference type="EMBL" id="JAMQON010000001">
    <property type="protein sequence ID" value="MDS0257925.1"/>
    <property type="molecule type" value="Genomic_DNA"/>
</dbReference>
<evidence type="ECO:0000256" key="1">
    <source>
        <dbReference type="SAM" id="Phobius"/>
    </source>
</evidence>
<organism evidence="2 3">
    <name type="scientific">Haloarcula saliterrae</name>
    <dbReference type="NCBI Taxonomy" id="2950534"/>
    <lineage>
        <taxon>Archaea</taxon>
        <taxon>Methanobacteriati</taxon>
        <taxon>Methanobacteriota</taxon>
        <taxon>Stenosarchaea group</taxon>
        <taxon>Halobacteria</taxon>
        <taxon>Halobacteriales</taxon>
        <taxon>Haloarculaceae</taxon>
        <taxon>Haloarcula</taxon>
    </lineage>
</organism>
<name>A0ABU2F6M2_9EURY</name>
<keyword evidence="3" id="KW-1185">Reference proteome</keyword>
<dbReference type="Pfam" id="PF23954">
    <property type="entry name" value="DUF7283"/>
    <property type="match status" value="1"/>
</dbReference>
<accession>A0ABU2F6M2</accession>
<proteinExistence type="predicted"/>
<reference evidence="2 3" key="1">
    <citation type="submission" date="2022-06" db="EMBL/GenBank/DDBJ databases">
        <title>Haloarcula sp. a new haloarchaeum isolate from saline soil.</title>
        <authorList>
            <person name="Strakova D."/>
            <person name="Galisteo C."/>
            <person name="Sanchez-Porro C."/>
            <person name="Ventosa A."/>
        </authorList>
    </citation>
    <scope>NUCLEOTIDE SEQUENCE [LARGE SCALE GENOMIC DNA]</scope>
    <source>
        <strain evidence="2 3">S1CR25-12</strain>
    </source>
</reference>
<evidence type="ECO:0000313" key="3">
    <source>
        <dbReference type="Proteomes" id="UP001259659"/>
    </source>
</evidence>
<protein>
    <submittedName>
        <fullName evidence="2">Uncharacterized protein</fullName>
    </submittedName>
</protein>
<keyword evidence="1" id="KW-0812">Transmembrane</keyword>
<keyword evidence="1" id="KW-1133">Transmembrane helix</keyword>
<gene>
    <name evidence="2" type="ORF">NDI56_00720</name>
</gene>
<sequence>MFDTHVDTMYVWVAVGAVSVAVFGVVTQLPTSASPDGAAVATTIDEVATSPSGSVTTRELTASDWSLTGRQVGLRSTGGTVHETLLRPAVPATAGRLRTVLDGTPPSAVYGSPAAFRQATEAARTDGVQWRTAPDRMTVRRVVWGGVDVTLVG</sequence>
<keyword evidence="1" id="KW-0472">Membrane</keyword>
<comment type="caution">
    <text evidence="2">The sequence shown here is derived from an EMBL/GenBank/DDBJ whole genome shotgun (WGS) entry which is preliminary data.</text>
</comment>